<dbReference type="NCBIfam" id="TIGR01662">
    <property type="entry name" value="HAD-SF-IIIA"/>
    <property type="match status" value="1"/>
</dbReference>
<dbReference type="NCBIfam" id="TIGR01668">
    <property type="entry name" value="YqeG_hyp_ppase"/>
    <property type="match status" value="1"/>
</dbReference>
<dbReference type="Pfam" id="PF00702">
    <property type="entry name" value="Hydrolase"/>
    <property type="match status" value="1"/>
</dbReference>
<keyword evidence="2" id="KW-0460">Magnesium</keyword>
<evidence type="ECO:0000313" key="4">
    <source>
        <dbReference type="Proteomes" id="UP000324781"/>
    </source>
</evidence>
<evidence type="ECO:0000256" key="1">
    <source>
        <dbReference type="ARBA" id="ARBA00022801"/>
    </source>
</evidence>
<dbReference type="Proteomes" id="UP000324781">
    <property type="component" value="Unassembled WGS sequence"/>
</dbReference>
<proteinExistence type="predicted"/>
<dbReference type="InterPro" id="IPR010021">
    <property type="entry name" value="PGPP1/Gep4"/>
</dbReference>
<organism evidence="3 4">
    <name type="scientific">Thermoclostridium caenicola</name>
    <dbReference type="NCBI Taxonomy" id="659425"/>
    <lineage>
        <taxon>Bacteria</taxon>
        <taxon>Bacillati</taxon>
        <taxon>Bacillota</taxon>
        <taxon>Clostridia</taxon>
        <taxon>Eubacteriales</taxon>
        <taxon>Oscillospiraceae</taxon>
        <taxon>Thermoclostridium</taxon>
    </lineage>
</organism>
<name>A0A1M6EZI5_9FIRM</name>
<dbReference type="Gene3D" id="3.40.50.1000">
    <property type="entry name" value="HAD superfamily/HAD-like"/>
    <property type="match status" value="1"/>
</dbReference>
<keyword evidence="1" id="KW-0378">Hydrolase</keyword>
<dbReference type="InterPro" id="IPR051400">
    <property type="entry name" value="HAD-like_hydrolase"/>
</dbReference>
<sequence>MGHLLTPDAFLKSIYAIHPDGLRKLGIKGLILDIDNTLVPTYTRDADIKIKSFLEELNKNGIKTVIVSNAKQARVEQFCRYLNIDYIYKARKPLSNGFLKAAGRMGLEPCHVAIVGDQLFTDILGGNLLGMKTFLIKPIDDNEPFFIKFKRLFEKPFLRGRHYMDKL</sequence>
<protein>
    <recommendedName>
        <fullName evidence="5">YqeG family HAD IIIA-type phosphatase</fullName>
    </recommendedName>
</protein>
<dbReference type="PANTHER" id="PTHR46470">
    <property type="entry name" value="N-ACYLNEURAMINATE-9-PHOSPHATASE"/>
    <property type="match status" value="1"/>
</dbReference>
<dbReference type="EMBL" id="FQZP01000014">
    <property type="protein sequence ID" value="SHI90825.1"/>
    <property type="molecule type" value="Genomic_DNA"/>
</dbReference>
<gene>
    <name evidence="3" type="ORF">SAMN05444373_101452</name>
</gene>
<accession>A0A1M6EZI5</accession>
<dbReference type="AlphaFoldDB" id="A0A1M6EZI5"/>
<keyword evidence="4" id="KW-1185">Reference proteome</keyword>
<evidence type="ECO:0000313" key="3">
    <source>
        <dbReference type="EMBL" id="SHI90825.1"/>
    </source>
</evidence>
<dbReference type="CDD" id="cd16416">
    <property type="entry name" value="HAD_BsYqeG-like"/>
    <property type="match status" value="1"/>
</dbReference>
<evidence type="ECO:0008006" key="5">
    <source>
        <dbReference type="Google" id="ProtNLM"/>
    </source>
</evidence>
<reference evidence="3 4" key="1">
    <citation type="submission" date="2016-11" db="EMBL/GenBank/DDBJ databases">
        <authorList>
            <person name="Varghese N."/>
            <person name="Submissions S."/>
        </authorList>
    </citation>
    <scope>NUCLEOTIDE SEQUENCE [LARGE SCALE GENOMIC DNA]</scope>
    <source>
        <strain evidence="3 4">DSM 19027</strain>
    </source>
</reference>
<dbReference type="InterPro" id="IPR023214">
    <property type="entry name" value="HAD_sf"/>
</dbReference>
<dbReference type="RefSeq" id="WP_188118399.1">
    <property type="nucleotide sequence ID" value="NZ_DAONMB010000181.1"/>
</dbReference>
<dbReference type="GO" id="GO:0008962">
    <property type="term" value="F:phosphatidylglycerophosphatase activity"/>
    <property type="evidence" value="ECO:0007669"/>
    <property type="project" value="InterPro"/>
</dbReference>
<dbReference type="InterPro" id="IPR036412">
    <property type="entry name" value="HAD-like_sf"/>
</dbReference>
<dbReference type="InterPro" id="IPR006549">
    <property type="entry name" value="HAD-SF_hydro_IIIA"/>
</dbReference>
<dbReference type="SUPFAM" id="SSF56784">
    <property type="entry name" value="HAD-like"/>
    <property type="match status" value="1"/>
</dbReference>
<evidence type="ECO:0000256" key="2">
    <source>
        <dbReference type="ARBA" id="ARBA00022842"/>
    </source>
</evidence>